<dbReference type="Proteomes" id="UP000628463">
    <property type="component" value="Unassembled WGS sequence"/>
</dbReference>
<comment type="caution">
    <text evidence="1">The sequence shown here is derived from an EMBL/GenBank/DDBJ whole genome shotgun (WGS) entry which is preliminary data.</text>
</comment>
<dbReference type="EMBL" id="JACOPD010000004">
    <property type="protein sequence ID" value="MBC5680775.1"/>
    <property type="molecule type" value="Genomic_DNA"/>
</dbReference>
<evidence type="ECO:0000313" key="1">
    <source>
        <dbReference type="EMBL" id="MBC5680775.1"/>
    </source>
</evidence>
<keyword evidence="1" id="KW-0808">Transferase</keyword>
<sequence>MNNKIKLRTPGYYKNFHCISSECKDNCCVGGWQIDIDEETAEYYSTVNGDFGKKLRDNIDYDNLCFKLKDGKCPFLDNNNLCGIYKELGEEHIGIVCDQFPRFTEYFGNVKERGIGLACEEAAKIILTDRSNFSYSETDTDEDVFDDSEFDSSLADMLMLLRDEFMYVIEKTDYTFNQKMIIIINIAADFQNHINNNDYNSMNKLYKKIKQHDFNSCFISDFRQISFNELEQNMASVWYAYLELETLGDEWPDFTDKIMDFLHPENSNASENNEHESRKIQYNQAFEEYTKYLNSYYAENTAELENILKYYIFRYLLKASYDHDLFGKIQLAAANIAILRDMEIYRFIQNGNKFSSDDRMDIIHIFSREVEYSEDNLETLAEEFIFDDIFKSENIIKLFNFSY</sequence>
<dbReference type="EC" id="2.1.1.-" evidence="1"/>
<dbReference type="GO" id="GO:0032259">
    <property type="term" value="P:methylation"/>
    <property type="evidence" value="ECO:0007669"/>
    <property type="project" value="UniProtKB-KW"/>
</dbReference>
<dbReference type="NCBIfam" id="NF038110">
    <property type="entry name" value="Lys_methyl_FliB"/>
    <property type="match status" value="1"/>
</dbReference>
<name>A0ABR7G016_9FIRM</name>
<reference evidence="1 2" key="1">
    <citation type="submission" date="2020-08" db="EMBL/GenBank/DDBJ databases">
        <title>Genome public.</title>
        <authorList>
            <person name="Liu C."/>
            <person name="Sun Q."/>
        </authorList>
    </citation>
    <scope>NUCLEOTIDE SEQUENCE [LARGE SCALE GENOMIC DNA]</scope>
    <source>
        <strain evidence="1 2">NSJ-43</strain>
    </source>
</reference>
<dbReference type="RefSeq" id="WP_186836737.1">
    <property type="nucleotide sequence ID" value="NZ_JACOPD010000004.1"/>
</dbReference>
<protein>
    <submittedName>
        <fullName evidence="1">Flagellin lysine-N-methylase</fullName>
        <ecNumber evidence="1">2.1.1.-</ecNumber>
    </submittedName>
</protein>
<keyword evidence="1" id="KW-0282">Flagellum</keyword>
<keyword evidence="1" id="KW-0966">Cell projection</keyword>
<evidence type="ECO:0000313" key="2">
    <source>
        <dbReference type="Proteomes" id="UP000628463"/>
    </source>
</evidence>
<accession>A0ABR7G016</accession>
<keyword evidence="1" id="KW-0969">Cilium</keyword>
<organism evidence="1 2">
    <name type="scientific">Lachnospira hominis</name>
    <name type="common">ex Liu et al. 2021</name>
    <dbReference type="NCBI Taxonomy" id="2763051"/>
    <lineage>
        <taxon>Bacteria</taxon>
        <taxon>Bacillati</taxon>
        <taxon>Bacillota</taxon>
        <taxon>Clostridia</taxon>
        <taxon>Lachnospirales</taxon>
        <taxon>Lachnospiraceae</taxon>
        <taxon>Lachnospira</taxon>
    </lineage>
</organism>
<dbReference type="GO" id="GO:0008168">
    <property type="term" value="F:methyltransferase activity"/>
    <property type="evidence" value="ECO:0007669"/>
    <property type="project" value="UniProtKB-KW"/>
</dbReference>
<proteinExistence type="predicted"/>
<gene>
    <name evidence="1" type="primary">fliB</name>
    <name evidence="1" type="ORF">H8S01_07360</name>
</gene>
<keyword evidence="1" id="KW-0489">Methyltransferase</keyword>
<keyword evidence="2" id="KW-1185">Reference proteome</keyword>